<keyword evidence="3" id="KW-1185">Reference proteome</keyword>
<gene>
    <name evidence="2" type="ORF">PNOK_0096300</name>
</gene>
<dbReference type="EMBL" id="NBII01000001">
    <property type="protein sequence ID" value="PAV23895.1"/>
    <property type="molecule type" value="Genomic_DNA"/>
</dbReference>
<dbReference type="InParanoid" id="A0A286UWR2"/>
<organism evidence="2 3">
    <name type="scientific">Pyrrhoderma noxium</name>
    <dbReference type="NCBI Taxonomy" id="2282107"/>
    <lineage>
        <taxon>Eukaryota</taxon>
        <taxon>Fungi</taxon>
        <taxon>Dikarya</taxon>
        <taxon>Basidiomycota</taxon>
        <taxon>Agaricomycotina</taxon>
        <taxon>Agaricomycetes</taxon>
        <taxon>Hymenochaetales</taxon>
        <taxon>Hymenochaetaceae</taxon>
        <taxon>Pyrrhoderma</taxon>
    </lineage>
</organism>
<evidence type="ECO:0000256" key="1">
    <source>
        <dbReference type="SAM" id="Phobius"/>
    </source>
</evidence>
<comment type="caution">
    <text evidence="2">The sequence shown here is derived from an EMBL/GenBank/DDBJ whole genome shotgun (WGS) entry which is preliminary data.</text>
</comment>
<protein>
    <submittedName>
        <fullName evidence="2">Uncharacterized protein</fullName>
    </submittedName>
</protein>
<evidence type="ECO:0000313" key="3">
    <source>
        <dbReference type="Proteomes" id="UP000217199"/>
    </source>
</evidence>
<evidence type="ECO:0000313" key="2">
    <source>
        <dbReference type="EMBL" id="PAV23895.1"/>
    </source>
</evidence>
<keyword evidence="1" id="KW-1133">Transmembrane helix</keyword>
<dbReference type="AlphaFoldDB" id="A0A286UWR2"/>
<keyword evidence="1" id="KW-0472">Membrane</keyword>
<dbReference type="STRING" id="2282107.A0A286UWR2"/>
<sequence length="320" mass="34491">MLDTQVQLYPEEAAMPFAISSERTATAYSDGGGKPYTLGSDSKFSGRTAGGGTRNDVYGTSLFGSGYPYGGSDVYVTNRPLPFVFFPVPLEQHYYGGDNYLDDNNRPGGNLVMALISSEVATTQEIYRIVADNSSVISVFQALVSNCSVTNSSDISPYYPSNNTWPLPEQVVQYYRASSFALSLDSYNNTAALASNAPVTNTSTTKSVPVSPLPNSINNTFLVCLNTTVGASIPLVDPISKDDLYEIIGAAAFVGIIILIILYNYCVGKADSTDGDVEDARRERVGPTFRSPYVRGSSNTDYQPNRAFGGYRRMAIAAML</sequence>
<keyword evidence="1" id="KW-0812">Transmembrane</keyword>
<reference evidence="2 3" key="1">
    <citation type="journal article" date="2017" name="Mol. Ecol.">
        <title>Comparative and population genomic landscape of Phellinus noxius: A hypervariable fungus causing root rot in trees.</title>
        <authorList>
            <person name="Chung C.L."/>
            <person name="Lee T.J."/>
            <person name="Akiba M."/>
            <person name="Lee H.H."/>
            <person name="Kuo T.H."/>
            <person name="Liu D."/>
            <person name="Ke H.M."/>
            <person name="Yokoi T."/>
            <person name="Roa M.B."/>
            <person name="Lu M.J."/>
            <person name="Chang Y.Y."/>
            <person name="Ann P.J."/>
            <person name="Tsai J.N."/>
            <person name="Chen C.Y."/>
            <person name="Tzean S.S."/>
            <person name="Ota Y."/>
            <person name="Hattori T."/>
            <person name="Sahashi N."/>
            <person name="Liou R.F."/>
            <person name="Kikuchi T."/>
            <person name="Tsai I.J."/>
        </authorList>
    </citation>
    <scope>NUCLEOTIDE SEQUENCE [LARGE SCALE GENOMIC DNA]</scope>
    <source>
        <strain evidence="2 3">FFPRI411160</strain>
    </source>
</reference>
<feature type="transmembrane region" description="Helical" evidence="1">
    <location>
        <begin position="244"/>
        <end position="263"/>
    </location>
</feature>
<dbReference type="OrthoDB" id="3365917at2759"/>
<proteinExistence type="predicted"/>
<name>A0A286UWR2_9AGAM</name>
<accession>A0A286UWR2</accession>
<dbReference type="Proteomes" id="UP000217199">
    <property type="component" value="Unassembled WGS sequence"/>
</dbReference>